<accession>A0A5C8ZZU0</accession>
<name>A0A5C8ZZU0_9GAMM</name>
<dbReference type="RefSeq" id="WP_148069041.1">
    <property type="nucleotide sequence ID" value="NZ_VRZA01000004.1"/>
</dbReference>
<dbReference type="Pfam" id="PF04077">
    <property type="entry name" value="DsrH"/>
    <property type="match status" value="1"/>
</dbReference>
<gene>
    <name evidence="1" type="primary">dsrH</name>
    <name evidence="1" type="ORF">FV139_13915</name>
</gene>
<keyword evidence="2" id="KW-1185">Reference proteome</keyword>
<dbReference type="PANTHER" id="PTHR37526:SF1">
    <property type="entry name" value="PROTEIN TUSB"/>
    <property type="match status" value="1"/>
</dbReference>
<dbReference type="GO" id="GO:0002143">
    <property type="term" value="P:tRNA wobble position uridine thiolation"/>
    <property type="evidence" value="ECO:0007669"/>
    <property type="project" value="InterPro"/>
</dbReference>
<dbReference type="InterPro" id="IPR007215">
    <property type="entry name" value="Sulphur_relay_TusB/DsrH"/>
</dbReference>
<evidence type="ECO:0000313" key="1">
    <source>
        <dbReference type="EMBL" id="TXS93040.1"/>
    </source>
</evidence>
<dbReference type="Gene3D" id="3.40.1260.10">
    <property type="entry name" value="DsrEFH-like"/>
    <property type="match status" value="1"/>
</dbReference>
<dbReference type="GO" id="GO:1990228">
    <property type="term" value="C:sulfurtransferase complex"/>
    <property type="evidence" value="ECO:0007669"/>
    <property type="project" value="TreeGrafter"/>
</dbReference>
<comment type="caution">
    <text evidence="1">The sequence shown here is derived from an EMBL/GenBank/DDBJ whole genome shotgun (WGS) entry which is preliminary data.</text>
</comment>
<dbReference type="Proteomes" id="UP000321039">
    <property type="component" value="Unassembled WGS sequence"/>
</dbReference>
<dbReference type="AlphaFoldDB" id="A0A5C8ZZU0"/>
<protein>
    <submittedName>
        <fullName evidence="1">Sulfurtransferase complex subunit TusB</fullName>
    </submittedName>
</protein>
<reference evidence="1 2" key="1">
    <citation type="submission" date="2019-08" db="EMBL/GenBank/DDBJ databases">
        <title>Parahaliea maris sp. nov., isolated from the surface seawater.</title>
        <authorList>
            <person name="Liu Y."/>
        </authorList>
    </citation>
    <scope>NUCLEOTIDE SEQUENCE [LARGE SCALE GENOMIC DNA]</scope>
    <source>
        <strain evidence="1 2">HSLHS9</strain>
    </source>
</reference>
<dbReference type="InterPro" id="IPR027396">
    <property type="entry name" value="DsrEFH-like"/>
</dbReference>
<dbReference type="PANTHER" id="PTHR37526">
    <property type="entry name" value="PROTEIN TUSB"/>
    <property type="match status" value="1"/>
</dbReference>
<sequence>MILHTLNAAPEQGVFQQCLGQLGTTDALLLMGNGVYAALDGSPAATRLLATGATLYVLQDDARAAGVLPRLCPGVKAVDYATFVELTEQFPRQLAWY</sequence>
<dbReference type="EMBL" id="VRZA01000004">
    <property type="protein sequence ID" value="TXS93040.1"/>
    <property type="molecule type" value="Genomic_DNA"/>
</dbReference>
<evidence type="ECO:0000313" key="2">
    <source>
        <dbReference type="Proteomes" id="UP000321039"/>
    </source>
</evidence>
<proteinExistence type="predicted"/>
<dbReference type="GO" id="GO:0016740">
    <property type="term" value="F:transferase activity"/>
    <property type="evidence" value="ECO:0007669"/>
    <property type="project" value="UniProtKB-KW"/>
</dbReference>
<dbReference type="SUPFAM" id="SSF75169">
    <property type="entry name" value="DsrEFH-like"/>
    <property type="match status" value="1"/>
</dbReference>
<keyword evidence="1" id="KW-0808">Transferase</keyword>
<organism evidence="1 2">
    <name type="scientific">Parahaliea maris</name>
    <dbReference type="NCBI Taxonomy" id="2716870"/>
    <lineage>
        <taxon>Bacteria</taxon>
        <taxon>Pseudomonadati</taxon>
        <taxon>Pseudomonadota</taxon>
        <taxon>Gammaproteobacteria</taxon>
        <taxon>Cellvibrionales</taxon>
        <taxon>Halieaceae</taxon>
        <taxon>Parahaliea</taxon>
    </lineage>
</organism>
<dbReference type="NCBIfam" id="TIGR03011">
    <property type="entry name" value="sulf_tusB_dsrH"/>
    <property type="match status" value="1"/>
</dbReference>